<dbReference type="SUPFAM" id="SSF53067">
    <property type="entry name" value="Actin-like ATPase domain"/>
    <property type="match status" value="2"/>
</dbReference>
<evidence type="ECO:0000313" key="4">
    <source>
        <dbReference type="Proteomes" id="UP000192917"/>
    </source>
</evidence>
<evidence type="ECO:0000259" key="2">
    <source>
        <dbReference type="Pfam" id="PF02541"/>
    </source>
</evidence>
<feature type="domain" description="Ppx/GppA phosphatase N-terminal" evidence="2">
    <location>
        <begin position="257"/>
        <end position="411"/>
    </location>
</feature>
<dbReference type="Gene3D" id="3.30.420.40">
    <property type="match status" value="1"/>
</dbReference>
<name>A0A1Y6BEI4_9PROT</name>
<dbReference type="InterPro" id="IPR043129">
    <property type="entry name" value="ATPase_NBD"/>
</dbReference>
<evidence type="ECO:0000256" key="1">
    <source>
        <dbReference type="SAM" id="MobiDB-lite"/>
    </source>
</evidence>
<feature type="compositionally biased region" description="Basic and acidic residues" evidence="1">
    <location>
        <begin position="1"/>
        <end position="12"/>
    </location>
</feature>
<sequence length="437" mass="45841">MTRFDLPGRHSEPPGGAGPAGAEAMPRFDGHGPGPSAGPSGHPSGNPAGNPARLNGHRIAPVRRPLYAALDLGTNNCRLLIARPAAEGFRVIDAFSRIVRLGEGLGARGLLSEAAMARTLDALRVCAAKIDRRGVTHLRAVATEACRRAGNCSEFLARVERETGIVLEIIDGIEEARLALLGCAPLLDPALPHALIFDIGGGSTEICWFEADASRTLHQRSRPDRPDGAAEGPGPANGATGGDGGNGAGGDPLLRAWRSLPCGVVTLAEHYGGREVSAETYEAMVAEVLARLQAFEAEHGLARTIARGELQMVGTSGTVTTLAGIHKRLPRYDRSLIDGCFLDFATARQVTDELLGLGYPERVAHPCIGPERADLVIAGCAILEAICRTWPVGRLRVADRGLREGILFTLMQGVEEVAAEAGAVPPRPAASLDGRPA</sequence>
<dbReference type="GO" id="GO:0016462">
    <property type="term" value="F:pyrophosphatase activity"/>
    <property type="evidence" value="ECO:0007669"/>
    <property type="project" value="TreeGrafter"/>
</dbReference>
<accession>A0A1Y6BEI4</accession>
<feature type="region of interest" description="Disordered" evidence="1">
    <location>
        <begin position="1"/>
        <end position="56"/>
    </location>
</feature>
<dbReference type="EMBL" id="FWZX01000002">
    <property type="protein sequence ID" value="SME99406.1"/>
    <property type="molecule type" value="Genomic_DNA"/>
</dbReference>
<proteinExistence type="predicted"/>
<dbReference type="Gene3D" id="3.30.420.150">
    <property type="entry name" value="Exopolyphosphatase. Domain 2"/>
    <property type="match status" value="1"/>
</dbReference>
<dbReference type="RefSeq" id="WP_235017041.1">
    <property type="nucleotide sequence ID" value="NZ_FWZX01000002.1"/>
</dbReference>
<evidence type="ECO:0000313" key="3">
    <source>
        <dbReference type="EMBL" id="SME99406.1"/>
    </source>
</evidence>
<dbReference type="CDD" id="cd24054">
    <property type="entry name" value="ASKHA_NBD_AaPPX-GppA_MtPPX2-like"/>
    <property type="match status" value="1"/>
</dbReference>
<dbReference type="Pfam" id="PF02541">
    <property type="entry name" value="Ppx-GppA"/>
    <property type="match status" value="2"/>
</dbReference>
<keyword evidence="4" id="KW-1185">Reference proteome</keyword>
<feature type="compositionally biased region" description="Low complexity" evidence="1">
    <location>
        <begin position="37"/>
        <end position="52"/>
    </location>
</feature>
<feature type="compositionally biased region" description="Gly residues" evidence="1">
    <location>
        <begin position="239"/>
        <end position="250"/>
    </location>
</feature>
<gene>
    <name evidence="3" type="ORF">SAMN05428998_102276</name>
</gene>
<feature type="region of interest" description="Disordered" evidence="1">
    <location>
        <begin position="218"/>
        <end position="250"/>
    </location>
</feature>
<dbReference type="STRING" id="560819.SAMN05428998_102276"/>
<dbReference type="PANTHER" id="PTHR30005">
    <property type="entry name" value="EXOPOLYPHOSPHATASE"/>
    <property type="match status" value="1"/>
</dbReference>
<dbReference type="PANTHER" id="PTHR30005:SF0">
    <property type="entry name" value="RETROGRADE REGULATION PROTEIN 2"/>
    <property type="match status" value="1"/>
</dbReference>
<organism evidence="3 4">
    <name type="scientific">Tistlia consotensis USBA 355</name>
    <dbReference type="NCBI Taxonomy" id="560819"/>
    <lineage>
        <taxon>Bacteria</taxon>
        <taxon>Pseudomonadati</taxon>
        <taxon>Pseudomonadota</taxon>
        <taxon>Alphaproteobacteria</taxon>
        <taxon>Rhodospirillales</taxon>
        <taxon>Rhodovibrionaceae</taxon>
        <taxon>Tistlia</taxon>
    </lineage>
</organism>
<dbReference type="InterPro" id="IPR003695">
    <property type="entry name" value="Ppx_GppA_N"/>
</dbReference>
<dbReference type="AlphaFoldDB" id="A0A1Y6BEI4"/>
<dbReference type="Proteomes" id="UP000192917">
    <property type="component" value="Unassembled WGS sequence"/>
</dbReference>
<dbReference type="InterPro" id="IPR050273">
    <property type="entry name" value="GppA/Ppx_hydrolase"/>
</dbReference>
<reference evidence="3 4" key="1">
    <citation type="submission" date="2017-04" db="EMBL/GenBank/DDBJ databases">
        <authorList>
            <person name="Afonso C.L."/>
            <person name="Miller P.J."/>
            <person name="Scott M.A."/>
            <person name="Spackman E."/>
            <person name="Goraichik I."/>
            <person name="Dimitrov K.M."/>
            <person name="Suarez D.L."/>
            <person name="Swayne D.E."/>
        </authorList>
    </citation>
    <scope>NUCLEOTIDE SEQUENCE [LARGE SCALE GENOMIC DNA]</scope>
    <source>
        <strain evidence="3 4">USBA 355</strain>
    </source>
</reference>
<feature type="compositionally biased region" description="Low complexity" evidence="1">
    <location>
        <begin position="229"/>
        <end position="238"/>
    </location>
</feature>
<protein>
    <submittedName>
        <fullName evidence="3">Exopolyphosphatase / guanosine-5'-triphosphate,3'-diphosphate pyrophosphatase</fullName>
    </submittedName>
</protein>
<feature type="domain" description="Ppx/GppA phosphatase N-terminal" evidence="2">
    <location>
        <begin position="81"/>
        <end position="214"/>
    </location>
</feature>